<dbReference type="GeneID" id="33319888"/>
<dbReference type="KEGG" id="tprf:A3L09_05695"/>
<keyword evidence="2" id="KW-1185">Reference proteome</keyword>
<evidence type="ECO:0000313" key="2">
    <source>
        <dbReference type="Proteomes" id="UP000250179"/>
    </source>
</evidence>
<name>A0A2Z2MK35_THEPR</name>
<gene>
    <name evidence="1" type="ORF">A3L09_05695</name>
</gene>
<accession>A0A2Z2MK35</accession>
<dbReference type="EMBL" id="CP014862">
    <property type="protein sequence ID" value="ASJ02781.1"/>
    <property type="molecule type" value="Genomic_DNA"/>
</dbReference>
<reference evidence="1 2" key="1">
    <citation type="submission" date="2016-03" db="EMBL/GenBank/DDBJ databases">
        <title>Complete genome sequence of Thermococcus profundus strain DT5432.</title>
        <authorList>
            <person name="Oger P.M."/>
        </authorList>
    </citation>
    <scope>NUCLEOTIDE SEQUENCE [LARGE SCALE GENOMIC DNA]</scope>
    <source>
        <strain evidence="1 2">DT 5432</strain>
    </source>
</reference>
<proteinExistence type="predicted"/>
<dbReference type="OrthoDB" id="90469at2157"/>
<dbReference type="RefSeq" id="WP_088858037.1">
    <property type="nucleotide sequence ID" value="NZ_CP014862.1"/>
</dbReference>
<dbReference type="Proteomes" id="UP000250179">
    <property type="component" value="Chromosome"/>
</dbReference>
<organism evidence="1 2">
    <name type="scientific">Thermococcus profundus</name>
    <dbReference type="NCBI Taxonomy" id="49899"/>
    <lineage>
        <taxon>Archaea</taxon>
        <taxon>Methanobacteriati</taxon>
        <taxon>Methanobacteriota</taxon>
        <taxon>Thermococci</taxon>
        <taxon>Thermococcales</taxon>
        <taxon>Thermococcaceae</taxon>
        <taxon>Thermococcus</taxon>
    </lineage>
</organism>
<sequence length="71" mass="8673">MEKVVIEVEVPEEYAEEFKREVEEMAKYLRNRKALWEEMKKLKGILKTDKSWEELKEEYYEAHVGRHLRSG</sequence>
<dbReference type="AlphaFoldDB" id="A0A2Z2MK35"/>
<protein>
    <submittedName>
        <fullName evidence="1">Uncharacterized protein</fullName>
    </submittedName>
</protein>
<evidence type="ECO:0000313" key="1">
    <source>
        <dbReference type="EMBL" id="ASJ02781.1"/>
    </source>
</evidence>